<gene>
    <name evidence="1" type="ORF">ACJIZ3_019310</name>
</gene>
<dbReference type="PANTHER" id="PTHR36486:SF4">
    <property type="entry name" value="PH DOMAIN-CONTAINING PROTEIN"/>
    <property type="match status" value="1"/>
</dbReference>
<proteinExistence type="predicted"/>
<keyword evidence="2" id="KW-1185">Reference proteome</keyword>
<name>A0ABD3T295_9LAMI</name>
<protein>
    <submittedName>
        <fullName evidence="1">Uncharacterized protein</fullName>
    </submittedName>
</protein>
<dbReference type="EMBL" id="JBJXBP010000005">
    <property type="protein sequence ID" value="KAL3830508.1"/>
    <property type="molecule type" value="Genomic_DNA"/>
</dbReference>
<organism evidence="1 2">
    <name type="scientific">Penstemon smallii</name>
    <dbReference type="NCBI Taxonomy" id="265156"/>
    <lineage>
        <taxon>Eukaryota</taxon>
        <taxon>Viridiplantae</taxon>
        <taxon>Streptophyta</taxon>
        <taxon>Embryophyta</taxon>
        <taxon>Tracheophyta</taxon>
        <taxon>Spermatophyta</taxon>
        <taxon>Magnoliopsida</taxon>
        <taxon>eudicotyledons</taxon>
        <taxon>Gunneridae</taxon>
        <taxon>Pentapetalae</taxon>
        <taxon>asterids</taxon>
        <taxon>lamiids</taxon>
        <taxon>Lamiales</taxon>
        <taxon>Plantaginaceae</taxon>
        <taxon>Cheloneae</taxon>
        <taxon>Penstemon</taxon>
    </lineage>
</organism>
<dbReference type="InterPro" id="IPR053057">
    <property type="entry name" value="XLG_GTP-binding"/>
</dbReference>
<accession>A0ABD3T295</accession>
<sequence length="218" mass="24762">MSRIYDNWERLVRATLKRDLLRQLALQSSMESSFNSTATQSDFSDDSDNYIEFAQKQIMSSEISCGVNQLPPDLVWVNSKPLSIEELVLLQSCLNPPKKLRPGRYWYDKVSGLWGKEGEKPIQIISADLPVGYRIQQGASNGKTNVFINNREITRPEIWMLQAAGIHCEGNPSFWVSADGSYQLEGMNYVLGKLWKTKVKIVCLALSLPFPKKQMKLT</sequence>
<evidence type="ECO:0000313" key="2">
    <source>
        <dbReference type="Proteomes" id="UP001634393"/>
    </source>
</evidence>
<dbReference type="Proteomes" id="UP001634393">
    <property type="component" value="Unassembled WGS sequence"/>
</dbReference>
<reference evidence="1 2" key="1">
    <citation type="submission" date="2024-12" db="EMBL/GenBank/DDBJ databases">
        <title>The unique morphological basis and parallel evolutionary history of personate flowers in Penstemon.</title>
        <authorList>
            <person name="Depatie T.H."/>
            <person name="Wessinger C.A."/>
        </authorList>
    </citation>
    <scope>NUCLEOTIDE SEQUENCE [LARGE SCALE GENOMIC DNA]</scope>
    <source>
        <strain evidence="1">WTNN_2</strain>
        <tissue evidence="1">Leaf</tissue>
    </source>
</reference>
<comment type="caution">
    <text evidence="1">The sequence shown here is derived from an EMBL/GenBank/DDBJ whole genome shotgun (WGS) entry which is preliminary data.</text>
</comment>
<evidence type="ECO:0000313" key="1">
    <source>
        <dbReference type="EMBL" id="KAL3830508.1"/>
    </source>
</evidence>
<dbReference type="AlphaFoldDB" id="A0ABD3T295"/>
<dbReference type="PANTHER" id="PTHR36486">
    <property type="entry name" value="OS01G0977800 PROTEIN"/>
    <property type="match status" value="1"/>
</dbReference>